<reference evidence="1 2" key="1">
    <citation type="submission" date="2020-05" db="EMBL/GenBank/DDBJ databases">
        <title>Complete genome of Clostridium estertheticum subspecies estertheticum, isolated from Vacuum packed lamb meat from New Zealand imported to Switzerland.</title>
        <authorList>
            <person name="Wambui J."/>
            <person name="Stevens M.J.A."/>
            <person name="Stephan R."/>
        </authorList>
    </citation>
    <scope>NUCLEOTIDE SEQUENCE [LARGE SCALE GENOMIC DNA]</scope>
    <source>
        <strain evidence="1 2">CEST001</strain>
    </source>
</reference>
<sequence>MMKQKFLLIGLVIVICLGLIVFNNSKKNSQKTTTESTFTSNIKQNSQPITYLNKKYIIPKMQPKL</sequence>
<dbReference type="GeneID" id="83591278"/>
<protein>
    <submittedName>
        <fullName evidence="1">Uncharacterized protein</fullName>
    </submittedName>
</protein>
<evidence type="ECO:0000313" key="1">
    <source>
        <dbReference type="EMBL" id="NNU75335.1"/>
    </source>
</evidence>
<accession>A0A7Y3STZ2</accession>
<evidence type="ECO:0000313" key="2">
    <source>
        <dbReference type="Proteomes" id="UP000531659"/>
    </source>
</evidence>
<dbReference type="RefSeq" id="WP_171296098.1">
    <property type="nucleotide sequence ID" value="NZ_CP077615.1"/>
</dbReference>
<organism evidence="1 2">
    <name type="scientific">Clostridium estertheticum</name>
    <dbReference type="NCBI Taxonomy" id="238834"/>
    <lineage>
        <taxon>Bacteria</taxon>
        <taxon>Bacillati</taxon>
        <taxon>Bacillota</taxon>
        <taxon>Clostridia</taxon>
        <taxon>Eubacteriales</taxon>
        <taxon>Clostridiaceae</taxon>
        <taxon>Clostridium</taxon>
    </lineage>
</organism>
<dbReference type="Proteomes" id="UP000531659">
    <property type="component" value="Unassembled WGS sequence"/>
</dbReference>
<proteinExistence type="predicted"/>
<gene>
    <name evidence="1" type="ORF">HLQ16_05260</name>
</gene>
<comment type="caution">
    <text evidence="1">The sequence shown here is derived from an EMBL/GenBank/DDBJ whole genome shotgun (WGS) entry which is preliminary data.</text>
</comment>
<name>A0A7Y3STZ2_9CLOT</name>
<dbReference type="EMBL" id="JABEYB010000003">
    <property type="protein sequence ID" value="NNU75335.1"/>
    <property type="molecule type" value="Genomic_DNA"/>
</dbReference>
<dbReference type="AlphaFoldDB" id="A0A7Y3STZ2"/>